<reference evidence="1 2" key="1">
    <citation type="submission" date="2010-02" db="EMBL/GenBank/DDBJ databases">
        <authorList>
            <person name="Weinstock G."/>
            <person name="Sodergren E."/>
            <person name="Clifton S."/>
            <person name="Fulton L."/>
            <person name="Fulton B."/>
            <person name="Courtney L."/>
            <person name="Fronick C."/>
            <person name="Harrison M."/>
            <person name="Strong C."/>
            <person name="Farmer C."/>
            <person name="Delahaunty K."/>
            <person name="Markovic C."/>
            <person name="Hall O."/>
            <person name="Minx P."/>
            <person name="Tomlinson C."/>
            <person name="Mitreva M."/>
            <person name="Nelson J."/>
            <person name="Hou S."/>
            <person name="Wollam A."/>
            <person name="Pepin K.H."/>
            <person name="Johnson M."/>
            <person name="Bhonagiri V."/>
            <person name="Zhang X."/>
            <person name="Suruliraj S."/>
            <person name="Warren W."/>
            <person name="Chinwalla A."/>
            <person name="Mardis E.R."/>
            <person name="Wilson R.K."/>
        </authorList>
    </citation>
    <scope>NUCLEOTIDE SEQUENCE [LARGE SCALE GENOMIC DNA]</scope>
    <source>
        <strain evidence="1 2">ATCC 33693</strain>
    </source>
</reference>
<evidence type="ECO:0000313" key="1">
    <source>
        <dbReference type="EMBL" id="EFE86558.1"/>
    </source>
</evidence>
<organism evidence="1 2">
    <name type="scientific">Fusobacterium periodonticum ATCC 33693</name>
    <dbReference type="NCBI Taxonomy" id="546275"/>
    <lineage>
        <taxon>Bacteria</taxon>
        <taxon>Fusobacteriati</taxon>
        <taxon>Fusobacteriota</taxon>
        <taxon>Fusobacteriia</taxon>
        <taxon>Fusobacteriales</taxon>
        <taxon>Fusobacteriaceae</taxon>
        <taxon>Fusobacterium</taxon>
    </lineage>
</organism>
<dbReference type="HOGENOM" id="CLU_067511_0_0_0"/>
<dbReference type="OrthoDB" id="86327at2"/>
<name>D4CVR7_9FUSO</name>
<sequence length="251" mass="30173">MNLKFMREDALLHFKENLKYNYKNYLLDSVDWIYEKYENPLEESRILVSDFSLDMSQKEVSIGDCNNVKIMYTNLKHLSNTQAMDERLWVGLSHSIFWDYLRYRTKISEEKITENKILFSYFFKRGGKRILVINPLTRLWWVGRQVYDPSNEKDPFYALEFLKRDFSTKVLNLFSYNYTNNPKIVRAVLVALAELEKENNIVITRNPYLKILKYLNMLGGSIILDALEQEEIIEKIKKYYYKNLETKNRLF</sequence>
<protein>
    <submittedName>
        <fullName evidence="1">Uncharacterized protein</fullName>
    </submittedName>
</protein>
<evidence type="ECO:0000313" key="2">
    <source>
        <dbReference type="Proteomes" id="UP000003748"/>
    </source>
</evidence>
<gene>
    <name evidence="1" type="ORF">FUSPEROL_01513</name>
</gene>
<dbReference type="STRING" id="546275.FUSPEROL_01513"/>
<accession>D4CVR7</accession>
<dbReference type="Proteomes" id="UP000003748">
    <property type="component" value="Unassembled WGS sequence"/>
</dbReference>
<dbReference type="eggNOG" id="ENOG502ZBE4">
    <property type="taxonomic scope" value="Bacteria"/>
</dbReference>
<proteinExistence type="predicted"/>
<dbReference type="EMBL" id="ACJY01000080">
    <property type="protein sequence ID" value="EFE86558.1"/>
    <property type="molecule type" value="Genomic_DNA"/>
</dbReference>
<comment type="caution">
    <text evidence="1">The sequence shown here is derived from an EMBL/GenBank/DDBJ whole genome shotgun (WGS) entry which is preliminary data.</text>
</comment>
<dbReference type="AlphaFoldDB" id="D4CVR7"/>
<dbReference type="InterPro" id="IPR045920">
    <property type="entry name" value="DUF6339"/>
</dbReference>
<dbReference type="RefSeq" id="WP_005973497.1">
    <property type="nucleotide sequence ID" value="NZ_GG665897.1"/>
</dbReference>
<dbReference type="GeneID" id="78419738"/>
<dbReference type="Pfam" id="PF19866">
    <property type="entry name" value="DUF6339"/>
    <property type="match status" value="1"/>
</dbReference>